<keyword evidence="3" id="KW-1185">Reference proteome</keyword>
<dbReference type="AlphaFoldDB" id="A0A0E0H5Q1"/>
<protein>
    <submittedName>
        <fullName evidence="2">Uncharacterized protein</fullName>
    </submittedName>
</protein>
<proteinExistence type="predicted"/>
<name>A0A0E0H5Q1_ORYNI</name>
<feature type="compositionally biased region" description="Low complexity" evidence="1">
    <location>
        <begin position="38"/>
        <end position="50"/>
    </location>
</feature>
<sequence>MMITASGPPCRSRGRGDTGGHHRRLPPSSTSPPPEQTAGNRAAARKASAGPSFSLEGAGRCPRPRPVGGGDGAAASALASGRWAGRAEATGCGTVAAAPDLASLARSGGPASSRDDGGTQGGGEGRCRRRERWSSGNARRLSRSGLGEWSAPRRCGDRQAGAASRWSGDNSGGSLPPWSRRRRRRLSSVGVGFGNAAAARSSWSSPVPGWIWLSAAGSIASTPNGSWSAGRLRVDGKRCGGSLAASLLLGRGLLPVVGLVVVDGQRCADVEMAGRRLVLA</sequence>
<accession>A0A0E0H5Q1</accession>
<reference evidence="2" key="1">
    <citation type="submission" date="2015-04" db="UniProtKB">
        <authorList>
            <consortium name="EnsemblPlants"/>
        </authorList>
    </citation>
    <scope>IDENTIFICATION</scope>
    <source>
        <strain evidence="2">SL10</strain>
    </source>
</reference>
<dbReference type="Proteomes" id="UP000006591">
    <property type="component" value="Chromosome 4"/>
</dbReference>
<dbReference type="EnsemblPlants" id="ONIVA04G23800.1">
    <property type="protein sequence ID" value="ONIVA04G23800.1"/>
    <property type="gene ID" value="ONIVA04G23800"/>
</dbReference>
<feature type="region of interest" description="Disordered" evidence="1">
    <location>
        <begin position="104"/>
        <end position="181"/>
    </location>
</feature>
<evidence type="ECO:0000256" key="1">
    <source>
        <dbReference type="SAM" id="MobiDB-lite"/>
    </source>
</evidence>
<reference evidence="2" key="2">
    <citation type="submission" date="2018-04" db="EMBL/GenBank/DDBJ databases">
        <title>OnivRS2 (Oryza nivara Reference Sequence Version 2).</title>
        <authorList>
            <person name="Zhang J."/>
            <person name="Kudrna D."/>
            <person name="Lee S."/>
            <person name="Talag J."/>
            <person name="Rajasekar S."/>
            <person name="Welchert J."/>
            <person name="Hsing Y.-I."/>
            <person name="Wing R.A."/>
        </authorList>
    </citation>
    <scope>NUCLEOTIDE SEQUENCE [LARGE SCALE GENOMIC DNA]</scope>
    <source>
        <strain evidence="2">SL10</strain>
    </source>
</reference>
<feature type="region of interest" description="Disordered" evidence="1">
    <location>
        <begin position="1"/>
        <end position="87"/>
    </location>
</feature>
<organism evidence="2">
    <name type="scientific">Oryza nivara</name>
    <name type="common">Indian wild rice</name>
    <name type="synonym">Oryza sativa f. spontanea</name>
    <dbReference type="NCBI Taxonomy" id="4536"/>
    <lineage>
        <taxon>Eukaryota</taxon>
        <taxon>Viridiplantae</taxon>
        <taxon>Streptophyta</taxon>
        <taxon>Embryophyta</taxon>
        <taxon>Tracheophyta</taxon>
        <taxon>Spermatophyta</taxon>
        <taxon>Magnoliopsida</taxon>
        <taxon>Liliopsida</taxon>
        <taxon>Poales</taxon>
        <taxon>Poaceae</taxon>
        <taxon>BOP clade</taxon>
        <taxon>Oryzoideae</taxon>
        <taxon>Oryzeae</taxon>
        <taxon>Oryzinae</taxon>
        <taxon>Oryza</taxon>
    </lineage>
</organism>
<feature type="compositionally biased region" description="Low complexity" evidence="1">
    <location>
        <begin position="73"/>
        <end position="87"/>
    </location>
</feature>
<dbReference type="HOGENOM" id="CLU_995290_0_0_1"/>
<evidence type="ECO:0000313" key="2">
    <source>
        <dbReference type="EnsemblPlants" id="ONIVA04G23800.1"/>
    </source>
</evidence>
<evidence type="ECO:0000313" key="3">
    <source>
        <dbReference type="Proteomes" id="UP000006591"/>
    </source>
</evidence>
<dbReference type="Gramene" id="ONIVA04G23800.1">
    <property type="protein sequence ID" value="ONIVA04G23800.1"/>
    <property type="gene ID" value="ONIVA04G23800"/>
</dbReference>